<dbReference type="GO" id="GO:1901605">
    <property type="term" value="P:alpha-amino acid metabolic process"/>
    <property type="evidence" value="ECO:0007669"/>
    <property type="project" value="TreeGrafter"/>
</dbReference>
<dbReference type="OrthoDB" id="691673at2759"/>
<dbReference type="CDD" id="cd00609">
    <property type="entry name" value="AAT_like"/>
    <property type="match status" value="1"/>
</dbReference>
<keyword evidence="8" id="KW-1185">Reference proteome</keyword>
<dbReference type="PANTHER" id="PTHR42790">
    <property type="entry name" value="AMINOTRANSFERASE"/>
    <property type="match status" value="1"/>
</dbReference>
<evidence type="ECO:0000313" key="7">
    <source>
        <dbReference type="EMBL" id="CEP09758.1"/>
    </source>
</evidence>
<evidence type="ECO:0000256" key="1">
    <source>
        <dbReference type="ARBA" id="ARBA00001933"/>
    </source>
</evidence>
<feature type="domain" description="Aminotransferase class I/classII large" evidence="6">
    <location>
        <begin position="38"/>
        <end position="416"/>
    </location>
</feature>
<dbReference type="InterPro" id="IPR015424">
    <property type="entry name" value="PyrdxlP-dep_Trfase"/>
</dbReference>
<dbReference type="GO" id="GO:0008483">
    <property type="term" value="F:transaminase activity"/>
    <property type="evidence" value="ECO:0007669"/>
    <property type="project" value="UniProtKB-KW"/>
</dbReference>
<evidence type="ECO:0000256" key="3">
    <source>
        <dbReference type="ARBA" id="ARBA00022576"/>
    </source>
</evidence>
<dbReference type="SUPFAM" id="SSF53383">
    <property type="entry name" value="PLP-dependent transferases"/>
    <property type="match status" value="1"/>
</dbReference>
<dbReference type="GO" id="GO:0030170">
    <property type="term" value="F:pyridoxal phosphate binding"/>
    <property type="evidence" value="ECO:0007669"/>
    <property type="project" value="InterPro"/>
</dbReference>
<evidence type="ECO:0000256" key="4">
    <source>
        <dbReference type="ARBA" id="ARBA00022679"/>
    </source>
</evidence>
<comment type="similarity">
    <text evidence="2">Belongs to the class-I pyridoxal-phosphate-dependent aminotransferase family.</text>
</comment>
<dbReference type="PANTHER" id="PTHR42790:SF19">
    <property type="entry name" value="KYNURENINE_ALPHA-AMINOADIPATE AMINOTRANSFERASE, MITOCHONDRIAL"/>
    <property type="match status" value="1"/>
</dbReference>
<dbReference type="AlphaFoldDB" id="A0A0B7N2W5"/>
<gene>
    <name evidence="7" type="primary">PARPA_03310.1 scaffold 7241</name>
</gene>
<evidence type="ECO:0000256" key="5">
    <source>
        <dbReference type="ARBA" id="ARBA00022898"/>
    </source>
</evidence>
<proteinExistence type="inferred from homology"/>
<dbReference type="STRING" id="35722.A0A0B7N2W5"/>
<dbReference type="InterPro" id="IPR004839">
    <property type="entry name" value="Aminotransferase_I/II_large"/>
</dbReference>
<organism evidence="7 8">
    <name type="scientific">Parasitella parasitica</name>
    <dbReference type="NCBI Taxonomy" id="35722"/>
    <lineage>
        <taxon>Eukaryota</taxon>
        <taxon>Fungi</taxon>
        <taxon>Fungi incertae sedis</taxon>
        <taxon>Mucoromycota</taxon>
        <taxon>Mucoromycotina</taxon>
        <taxon>Mucoromycetes</taxon>
        <taxon>Mucorales</taxon>
        <taxon>Mucorineae</taxon>
        <taxon>Mucoraceae</taxon>
        <taxon>Parasitella</taxon>
    </lineage>
</organism>
<comment type="cofactor">
    <cofactor evidence="1">
        <name>pyridoxal 5'-phosphate</name>
        <dbReference type="ChEBI" id="CHEBI:597326"/>
    </cofactor>
</comment>
<name>A0A0B7N2W5_9FUNG</name>
<dbReference type="Pfam" id="PF00155">
    <property type="entry name" value="Aminotran_1_2"/>
    <property type="match status" value="1"/>
</dbReference>
<dbReference type="FunFam" id="3.90.1150.10:FF:000166">
    <property type="entry name" value="Kynurenine/alpha-aminoadipate aminotransferase, mitochondrial"/>
    <property type="match status" value="1"/>
</dbReference>
<accession>A0A0B7N2W5</accession>
<dbReference type="Proteomes" id="UP000054107">
    <property type="component" value="Unassembled WGS sequence"/>
</dbReference>
<protein>
    <recommendedName>
        <fullName evidence="6">Aminotransferase class I/classII large domain-containing protein</fullName>
    </recommendedName>
</protein>
<sequence length="435" mass="49028">MDYSKHISEHSKARNPSAIWLLSIYIVRALMPYLNCKDMISLGAGQPNPASFPFASMTVTLKTGEKIEIDDSLFNRSLSYDLTSGQPLLNEWLCELQRLEHKPPVDFDLSIGSGSQDLLTKALEMMINEGESILVENPTYTGALSFLETINCDLADVATDEFGLVPEALETMLANWPESNPSGKKDQPRPHCLYTIPTGGNPTGLSSTLERKQEIYKICSKFDIVILEDDAYYYLQFGKKRTPSYLSMDVDGRVLRCDSMSKILSSGLRLGWITGPKPLIERINMHTMVTNLQPSGIPQAMTYSLLKNWKHKGFFEHVDRVADFYREKRDEFLECLDRRMTGRAEWVVPNAGMFVWLRLLGGITDSYDLVMSKALKENVLAIPGLAFMPRQNKNEYIRVSYSNVTKANMDEALRRLATVIDKEAALNGVKIDANP</sequence>
<reference evidence="7 8" key="1">
    <citation type="submission" date="2014-09" db="EMBL/GenBank/DDBJ databases">
        <authorList>
            <person name="Ellenberger Sabrina"/>
        </authorList>
    </citation>
    <scope>NUCLEOTIDE SEQUENCE [LARGE SCALE GENOMIC DNA]</scope>
    <source>
        <strain evidence="7 8">CBS 412.66</strain>
    </source>
</reference>
<keyword evidence="4" id="KW-0808">Transferase</keyword>
<evidence type="ECO:0000256" key="2">
    <source>
        <dbReference type="ARBA" id="ARBA00007441"/>
    </source>
</evidence>
<dbReference type="EMBL" id="LN722188">
    <property type="protein sequence ID" value="CEP09758.1"/>
    <property type="molecule type" value="Genomic_DNA"/>
</dbReference>
<dbReference type="InterPro" id="IPR015421">
    <property type="entry name" value="PyrdxlP-dep_Trfase_major"/>
</dbReference>
<dbReference type="InterPro" id="IPR050859">
    <property type="entry name" value="Class-I_PLP-dep_aminotransf"/>
</dbReference>
<keyword evidence="3" id="KW-0032">Aminotransferase</keyword>
<keyword evidence="5" id="KW-0663">Pyridoxal phosphate</keyword>
<evidence type="ECO:0000259" key="6">
    <source>
        <dbReference type="Pfam" id="PF00155"/>
    </source>
</evidence>
<dbReference type="Gene3D" id="3.40.640.10">
    <property type="entry name" value="Type I PLP-dependent aspartate aminotransferase-like (Major domain)"/>
    <property type="match status" value="1"/>
</dbReference>
<evidence type="ECO:0000313" key="8">
    <source>
        <dbReference type="Proteomes" id="UP000054107"/>
    </source>
</evidence>